<evidence type="ECO:0000313" key="1">
    <source>
        <dbReference type="EMBL" id="MBY6322906.1"/>
    </source>
</evidence>
<evidence type="ECO:0000313" key="2">
    <source>
        <dbReference type="Proteomes" id="UP001520140"/>
    </source>
</evidence>
<dbReference type="Proteomes" id="UP001520140">
    <property type="component" value="Unassembled WGS sequence"/>
</dbReference>
<sequence length="199" mass="21635">MTLIIYRLNGDELTVIVDSLASGQGVVADAEVRKHWINAKDRFLVTGMGAADLIVPWLDRVENRRYSSLEDVAAGSTHLLEQWQMYSPAMNSGYATLFGFGFMDGISMRLEMSSRNGFAPSWSARVGLAVPRVEQAVLASTPADLTSDDDADYFAIASHVAQHVNRLNVHPTIGGVLWATRISASGNVEERAIGRISPA</sequence>
<protein>
    <submittedName>
        <fullName evidence="1">Uncharacterized protein</fullName>
    </submittedName>
</protein>
<dbReference type="EMBL" id="JABUKG010000029">
    <property type="protein sequence ID" value="MBY6322906.1"/>
    <property type="molecule type" value="Genomic_DNA"/>
</dbReference>
<dbReference type="RefSeq" id="WP_157889599.1">
    <property type="nucleotide sequence ID" value="NZ_JABUKE010000033.1"/>
</dbReference>
<reference evidence="1 2" key="1">
    <citation type="submission" date="2020-06" db="EMBL/GenBank/DDBJ databases">
        <title>Taxonomy, biology and ecology of Rhodococcus bacteria occurring in California pistachio and other woody hosts as revealed by genome sequence analyses.</title>
        <authorList>
            <person name="Gai Y."/>
            <person name="Riely B."/>
        </authorList>
    </citation>
    <scope>NUCLEOTIDE SEQUENCE [LARGE SCALE GENOMIC DNA]</scope>
    <source>
        <strain evidence="1 2">BP-284</strain>
    </source>
</reference>
<proteinExistence type="predicted"/>
<comment type="caution">
    <text evidence="1">The sequence shown here is derived from an EMBL/GenBank/DDBJ whole genome shotgun (WGS) entry which is preliminary data.</text>
</comment>
<accession>A0ABS7NY12</accession>
<gene>
    <name evidence="1" type="ORF">HQ605_19000</name>
</gene>
<keyword evidence="2" id="KW-1185">Reference proteome</keyword>
<name>A0ABS7NY12_9NOCA</name>
<organism evidence="1 2">
    <name type="scientific">Rhodococcoides kroppenstedtii</name>
    <dbReference type="NCBI Taxonomy" id="293050"/>
    <lineage>
        <taxon>Bacteria</taxon>
        <taxon>Bacillati</taxon>
        <taxon>Actinomycetota</taxon>
        <taxon>Actinomycetes</taxon>
        <taxon>Mycobacteriales</taxon>
        <taxon>Nocardiaceae</taxon>
        <taxon>Rhodococcoides</taxon>
    </lineage>
</organism>